<proteinExistence type="predicted"/>
<dbReference type="InterPro" id="IPR037293">
    <property type="entry name" value="Gal_Oxidase_central_sf"/>
</dbReference>
<comment type="caution">
    <text evidence="3">The sequence shown here is derived from an EMBL/GenBank/DDBJ whole genome shotgun (WGS) entry which is preliminary data.</text>
</comment>
<dbReference type="InterPro" id="IPR026444">
    <property type="entry name" value="Secre_tail"/>
</dbReference>
<sequence length="484" mass="52024">MKQVYIFIILILSFSNLNSQILIGQELFGTVAQERFGSRVDISADGQTIAVKKGVSLSSGDIGLKQIVLYSLVNNIWMQKGDAIDINITSVPSTLLAIPIALSDDGSTIVFSNPIDININRVQIFEFQGNTWIQKGNDILDGLNVPNNSIAINANGTTVAIGSTNTSSSGYAHVYRYESNSWVQIGSEISGEFNNDLLGWAVDLSDSGDIFAVSAIGHNNGSGFGQVQVFENQNNNWVKIGDDIDGEFPSNSGYDIKLSSDGNIVSIGIPLNSIPNSSVGGIKVFQNNSGNWEQIEDIINGSNPNFGFGLQLAMSNDGSIIISGDHRADENGSDSGKVSIFQFQNNEWVEVGVILGDFSSQFFGISTEISADGTVLVIGAEGIGPNLDEPGSVRVYDLSSLLVLSVNEFNTIPFKLYPNPAKDQFTIQLENSSDLKNVTIYNNLGQQVLSSKNYILDTSKLASGLYVVELETTKGKGSKNLIID</sequence>
<keyword evidence="4" id="KW-1185">Reference proteome</keyword>
<name>A0ABU2YJM6_9FLAO</name>
<protein>
    <submittedName>
        <fullName evidence="3">T9SS type A sorting domain-containing protein</fullName>
    </submittedName>
</protein>
<dbReference type="PANTHER" id="PTHR36220:SF1">
    <property type="entry name" value="GAMMA TUBULIN COMPLEX COMPONENT C-TERMINAL DOMAIN-CONTAINING PROTEIN"/>
    <property type="match status" value="1"/>
</dbReference>
<evidence type="ECO:0000256" key="1">
    <source>
        <dbReference type="ARBA" id="ARBA00022729"/>
    </source>
</evidence>
<accession>A0ABU2YJM6</accession>
<dbReference type="RefSeq" id="WP_311426787.1">
    <property type="nucleotide sequence ID" value="NZ_JAVRIA010000002.1"/>
</dbReference>
<gene>
    <name evidence="3" type="ORF">RM697_05125</name>
</gene>
<organism evidence="3 4">
    <name type="scientific">Microcosmobacter mediterraneus</name>
    <dbReference type="NCBI Taxonomy" id="3075607"/>
    <lineage>
        <taxon>Bacteria</taxon>
        <taxon>Pseudomonadati</taxon>
        <taxon>Bacteroidota</taxon>
        <taxon>Flavobacteriia</taxon>
        <taxon>Flavobacteriales</taxon>
        <taxon>Flavobacteriaceae</taxon>
        <taxon>Microcosmobacter</taxon>
    </lineage>
</organism>
<feature type="domain" description="Secretion system C-terminal sorting" evidence="2">
    <location>
        <begin position="416"/>
        <end position="483"/>
    </location>
</feature>
<dbReference type="Pfam" id="PF18962">
    <property type="entry name" value="Por_Secre_tail"/>
    <property type="match status" value="1"/>
</dbReference>
<dbReference type="NCBIfam" id="TIGR04183">
    <property type="entry name" value="Por_Secre_tail"/>
    <property type="match status" value="1"/>
</dbReference>
<evidence type="ECO:0000259" key="2">
    <source>
        <dbReference type="Pfam" id="PF18962"/>
    </source>
</evidence>
<dbReference type="EMBL" id="JAVRIA010000002">
    <property type="protein sequence ID" value="MDT0558015.1"/>
    <property type="molecule type" value="Genomic_DNA"/>
</dbReference>
<evidence type="ECO:0000313" key="3">
    <source>
        <dbReference type="EMBL" id="MDT0558015.1"/>
    </source>
</evidence>
<dbReference type="SUPFAM" id="SSF50965">
    <property type="entry name" value="Galactose oxidase, central domain"/>
    <property type="match status" value="1"/>
</dbReference>
<reference evidence="3 4" key="1">
    <citation type="submission" date="2023-09" db="EMBL/GenBank/DDBJ databases">
        <authorList>
            <person name="Rey-Velasco X."/>
        </authorList>
    </citation>
    <scope>NUCLEOTIDE SEQUENCE [LARGE SCALE GENOMIC DNA]</scope>
    <source>
        <strain evidence="3 4">W332</strain>
    </source>
</reference>
<keyword evidence="1" id="KW-0732">Signal</keyword>
<dbReference type="InterPro" id="IPR011043">
    <property type="entry name" value="Gal_Oxase/kelch_b-propeller"/>
</dbReference>
<dbReference type="PANTHER" id="PTHR36220">
    <property type="entry name" value="UNNAMED PRODUCT"/>
    <property type="match status" value="1"/>
</dbReference>
<evidence type="ECO:0000313" key="4">
    <source>
        <dbReference type="Proteomes" id="UP001259492"/>
    </source>
</evidence>
<dbReference type="Gene3D" id="2.130.10.80">
    <property type="entry name" value="Galactose oxidase/kelch, beta-propeller"/>
    <property type="match status" value="1"/>
</dbReference>
<dbReference type="Proteomes" id="UP001259492">
    <property type="component" value="Unassembled WGS sequence"/>
</dbReference>